<dbReference type="EC" id="2.7.7.24" evidence="2"/>
<dbReference type="PATRIC" id="fig|1183438.3.peg.481"/>
<dbReference type="EMBL" id="CP003587">
    <property type="protein sequence ID" value="AGY56729.1"/>
    <property type="molecule type" value="Genomic_DNA"/>
</dbReference>
<accession>U5QGG9</accession>
<dbReference type="STRING" id="1183438.GKIL_0483"/>
<dbReference type="InterPro" id="IPR005835">
    <property type="entry name" value="NTP_transferase_dom"/>
</dbReference>
<dbReference type="Pfam" id="PF00483">
    <property type="entry name" value="NTP_transferase"/>
    <property type="match status" value="1"/>
</dbReference>
<evidence type="ECO:0000313" key="3">
    <source>
        <dbReference type="Proteomes" id="UP000017396"/>
    </source>
</evidence>
<dbReference type="GO" id="GO:0008879">
    <property type="term" value="F:glucose-1-phosphate thymidylyltransferase activity"/>
    <property type="evidence" value="ECO:0007669"/>
    <property type="project" value="UniProtKB-EC"/>
</dbReference>
<dbReference type="OrthoDB" id="9801899at2"/>
<protein>
    <submittedName>
        <fullName evidence="2">Nucleotidyl transferase</fullName>
        <ecNumber evidence="2">2.7.7.24</ecNumber>
    </submittedName>
</protein>
<reference evidence="2 3" key="1">
    <citation type="journal article" date="2013" name="PLoS ONE">
        <title>Cultivation and Complete Genome Sequencing of Gloeobacter kilaueensis sp. nov., from a Lava Cave in Kilauea Caldera, Hawai'i.</title>
        <authorList>
            <person name="Saw J.H."/>
            <person name="Schatz M."/>
            <person name="Brown M.V."/>
            <person name="Kunkel D.D."/>
            <person name="Foster J.S."/>
            <person name="Shick H."/>
            <person name="Christensen S."/>
            <person name="Hou S."/>
            <person name="Wan X."/>
            <person name="Donachie S.P."/>
        </authorList>
    </citation>
    <scope>NUCLEOTIDE SEQUENCE [LARGE SCALE GENOMIC DNA]</scope>
    <source>
        <strain evidence="3">JS</strain>
    </source>
</reference>
<dbReference type="Proteomes" id="UP000017396">
    <property type="component" value="Chromosome"/>
</dbReference>
<dbReference type="HOGENOM" id="CLU_029499_0_2_3"/>
<organism evidence="2 3">
    <name type="scientific">Gloeobacter kilaueensis (strain ATCC BAA-2537 / CCAP 1431/1 / ULC 316 / JS1)</name>
    <dbReference type="NCBI Taxonomy" id="1183438"/>
    <lineage>
        <taxon>Bacteria</taxon>
        <taxon>Bacillati</taxon>
        <taxon>Cyanobacteriota</taxon>
        <taxon>Cyanophyceae</taxon>
        <taxon>Gloeobacterales</taxon>
        <taxon>Gloeobacteraceae</taxon>
        <taxon>Gloeobacter</taxon>
    </lineage>
</organism>
<keyword evidence="3" id="KW-1185">Reference proteome</keyword>
<dbReference type="Gene3D" id="3.90.550.10">
    <property type="entry name" value="Spore Coat Polysaccharide Biosynthesis Protein SpsA, Chain A"/>
    <property type="match status" value="1"/>
</dbReference>
<proteinExistence type="predicted"/>
<dbReference type="CDD" id="cd04181">
    <property type="entry name" value="NTP_transferase"/>
    <property type="match status" value="1"/>
</dbReference>
<dbReference type="AlphaFoldDB" id="U5QGG9"/>
<keyword evidence="2" id="KW-0808">Transferase</keyword>
<evidence type="ECO:0000313" key="2">
    <source>
        <dbReference type="EMBL" id="AGY56729.1"/>
    </source>
</evidence>
<gene>
    <name evidence="2" type="primary">rfbA</name>
    <name evidence="2" type="ORF">GKIL_0483</name>
</gene>
<dbReference type="SUPFAM" id="SSF53448">
    <property type="entry name" value="Nucleotide-diphospho-sugar transferases"/>
    <property type="match status" value="1"/>
</dbReference>
<dbReference type="InterPro" id="IPR029044">
    <property type="entry name" value="Nucleotide-diphossugar_trans"/>
</dbReference>
<name>U5QGG9_GLOK1</name>
<dbReference type="eggNOG" id="COG1208">
    <property type="taxonomic scope" value="Bacteria"/>
</dbReference>
<dbReference type="KEGG" id="glj:GKIL_0483"/>
<feature type="domain" description="Nucleotidyl transferase" evidence="1">
    <location>
        <begin position="4"/>
        <end position="228"/>
    </location>
</feature>
<sequence length="299" mass="32715">MRAYILAAGNGSRLRPLTDRLPKPMVPLMNRPLISHLVDHIRPHVDALRLNVSYNKAPLIAYLQTQPGVSYYDEGEKPLGSAATIARERAYCSADLTLVSCGDLLCNWDIEQMVAFHTQRNALVTVAVRRVADPRRYGVVVSDAQQRITRFVEKPQLPPSSLISCGIYLFSPELFAHWNDQWRDIGGDLLPDLVAANLPVYAWSMDATACWSDIGNPTSYLEAHLQLTGGTNTIAPEAQIDPQAVLERSVVGAGAIIAGPSRLERCVVWPGAVVQGLTLRDSIVTPEAVVAVQRVCQAV</sequence>
<dbReference type="RefSeq" id="WP_023171756.1">
    <property type="nucleotide sequence ID" value="NC_022600.1"/>
</dbReference>
<keyword evidence="2" id="KW-0548">Nucleotidyltransferase</keyword>
<evidence type="ECO:0000259" key="1">
    <source>
        <dbReference type="Pfam" id="PF00483"/>
    </source>
</evidence>
<dbReference type="InterPro" id="IPR050486">
    <property type="entry name" value="Mannose-1P_guanyltransferase"/>
</dbReference>
<dbReference type="PANTHER" id="PTHR22572">
    <property type="entry name" value="SUGAR-1-PHOSPHATE GUANYL TRANSFERASE"/>
    <property type="match status" value="1"/>
</dbReference>